<keyword evidence="2" id="KW-1185">Reference proteome</keyword>
<dbReference type="OrthoDB" id="10023262at2759"/>
<proteinExistence type="predicted"/>
<evidence type="ECO:0000313" key="1">
    <source>
        <dbReference type="EMBL" id="KAF7998630.1"/>
    </source>
</evidence>
<dbReference type="EMBL" id="JACMRX010000001">
    <property type="protein sequence ID" value="KAF7998630.1"/>
    <property type="molecule type" value="Genomic_DNA"/>
</dbReference>
<dbReference type="AlphaFoldDB" id="A0A835CZG4"/>
<evidence type="ECO:0000313" key="2">
    <source>
        <dbReference type="Proteomes" id="UP000639338"/>
    </source>
</evidence>
<reference evidence="1 2" key="1">
    <citation type="submission" date="2020-08" db="EMBL/GenBank/DDBJ databases">
        <title>Aphidius gifuensis genome sequencing and assembly.</title>
        <authorList>
            <person name="Du Z."/>
        </authorList>
    </citation>
    <scope>NUCLEOTIDE SEQUENCE [LARGE SCALE GENOMIC DNA]</scope>
    <source>
        <strain evidence="1">YNYX2018</strain>
        <tissue evidence="1">Adults</tissue>
    </source>
</reference>
<name>A0A835CZG4_APHGI</name>
<gene>
    <name evidence="1" type="ORF">HCN44_011038</name>
</gene>
<sequence length="157" mass="17936">MKTVKNDNSRRYRREWENENEFKAWLSEAPEKFKQPGHAYCKWCNKTLRPHKSTLSKHGGTEDHIQRGSAIISKAQRTLASCGVVRGTNENKINDIKLVLYAAVHGTINSIDHLGELLIKCGKGSLLEKTKLHRTKLEKLTKFAAPSFEKTIVLIYF</sequence>
<comment type="caution">
    <text evidence="1">The sequence shown here is derived from an EMBL/GenBank/DDBJ whole genome shotgun (WGS) entry which is preliminary data.</text>
</comment>
<protein>
    <submittedName>
        <fullName evidence="1">Uncharacterized protein</fullName>
    </submittedName>
</protein>
<dbReference type="Proteomes" id="UP000639338">
    <property type="component" value="Unassembled WGS sequence"/>
</dbReference>
<accession>A0A835CZG4</accession>
<organism evidence="1 2">
    <name type="scientific">Aphidius gifuensis</name>
    <name type="common">Parasitoid wasp</name>
    <dbReference type="NCBI Taxonomy" id="684658"/>
    <lineage>
        <taxon>Eukaryota</taxon>
        <taxon>Metazoa</taxon>
        <taxon>Ecdysozoa</taxon>
        <taxon>Arthropoda</taxon>
        <taxon>Hexapoda</taxon>
        <taxon>Insecta</taxon>
        <taxon>Pterygota</taxon>
        <taxon>Neoptera</taxon>
        <taxon>Endopterygota</taxon>
        <taxon>Hymenoptera</taxon>
        <taxon>Apocrita</taxon>
        <taxon>Ichneumonoidea</taxon>
        <taxon>Braconidae</taxon>
        <taxon>Aphidiinae</taxon>
        <taxon>Aphidius</taxon>
    </lineage>
</organism>